<keyword evidence="5" id="KW-0998">Cell outer membrane</keyword>
<organism evidence="8 9">
    <name type="scientific">Chitinophaga flava</name>
    <dbReference type="NCBI Taxonomy" id="2259036"/>
    <lineage>
        <taxon>Bacteria</taxon>
        <taxon>Pseudomonadati</taxon>
        <taxon>Bacteroidota</taxon>
        <taxon>Chitinophagia</taxon>
        <taxon>Chitinophagales</taxon>
        <taxon>Chitinophagaceae</taxon>
        <taxon>Chitinophaga</taxon>
    </lineage>
</organism>
<dbReference type="RefSeq" id="WP_113613653.1">
    <property type="nucleotide sequence ID" value="NZ_QFFJ01000001.1"/>
</dbReference>
<evidence type="ECO:0000313" key="9">
    <source>
        <dbReference type="Proteomes" id="UP000253410"/>
    </source>
</evidence>
<evidence type="ECO:0008006" key="10">
    <source>
        <dbReference type="Google" id="ProtNLM"/>
    </source>
</evidence>
<dbReference type="GO" id="GO:0009279">
    <property type="term" value="C:cell outer membrane"/>
    <property type="evidence" value="ECO:0007669"/>
    <property type="project" value="UniProtKB-SubCell"/>
</dbReference>
<dbReference type="AlphaFoldDB" id="A0A365XXK3"/>
<evidence type="ECO:0000256" key="1">
    <source>
        <dbReference type="ARBA" id="ARBA00004442"/>
    </source>
</evidence>
<feature type="domain" description="RagB/SusD" evidence="6">
    <location>
        <begin position="348"/>
        <end position="488"/>
    </location>
</feature>
<dbReference type="Pfam" id="PF14322">
    <property type="entry name" value="SusD-like_3"/>
    <property type="match status" value="1"/>
</dbReference>
<dbReference type="OrthoDB" id="1094477at2"/>
<evidence type="ECO:0000256" key="5">
    <source>
        <dbReference type="ARBA" id="ARBA00023237"/>
    </source>
</evidence>
<dbReference type="Gene3D" id="1.25.40.390">
    <property type="match status" value="1"/>
</dbReference>
<dbReference type="EMBL" id="QFFJ01000001">
    <property type="protein sequence ID" value="RBL91053.1"/>
    <property type="molecule type" value="Genomic_DNA"/>
</dbReference>
<accession>A0A365XXK3</accession>
<comment type="caution">
    <text evidence="8">The sequence shown here is derived from an EMBL/GenBank/DDBJ whole genome shotgun (WGS) entry which is preliminary data.</text>
</comment>
<keyword evidence="9" id="KW-1185">Reference proteome</keyword>
<evidence type="ECO:0000313" key="8">
    <source>
        <dbReference type="EMBL" id="RBL91053.1"/>
    </source>
</evidence>
<evidence type="ECO:0000256" key="4">
    <source>
        <dbReference type="ARBA" id="ARBA00023136"/>
    </source>
</evidence>
<sequence>MKKILLVISVALCLTSCKKFLEEYSQSDLTPKFAEDYGEILYSDGYPSGVDAVQSWRVFLDDDVQCYVGGYNANSPAEFTTASSIYQWQPDFVARTTNAGFTDNLNIWETYYHWLLGANVVLQNMDNATGAQQLKDQFKGEAFALRAFYHFMLVNLYAKPYNDSTTSPDKSLGIPIRITADLSDKPVVRNSVKEVYDQIAQDIDSATYLLDKNKTNLSPYRISFVAAHLLASRIYLYMEKWDKCIQHADVVLAYHPQLLDYNTFGGSSDPSNHPLSGANNIESLFTYGSIKDYRALGFYNIYNVSHDLADCFEANDLRNIISFSPTPDFLKPYFTPDYGWQKMDPTVYGDEGLGISWRNPEAYLNRAEAYIQLYKTTGDAGAATKALSSLNTLRSNRIDRASFQPWGIYPAATLLQMCRTERRRELFMEENHRWFDLRRYGMPSIKHLYMPDEATTQVYRLKSHDPAYVLPIPDKAINRNPALVQNPMFNGTRMPD</sequence>
<dbReference type="SUPFAM" id="SSF48452">
    <property type="entry name" value="TPR-like"/>
    <property type="match status" value="1"/>
</dbReference>
<evidence type="ECO:0000256" key="3">
    <source>
        <dbReference type="ARBA" id="ARBA00022729"/>
    </source>
</evidence>
<dbReference type="InterPro" id="IPR011990">
    <property type="entry name" value="TPR-like_helical_dom_sf"/>
</dbReference>
<feature type="domain" description="SusD-like N-terminal" evidence="7">
    <location>
        <begin position="83"/>
        <end position="236"/>
    </location>
</feature>
<dbReference type="Pfam" id="PF07980">
    <property type="entry name" value="SusD_RagB"/>
    <property type="match status" value="1"/>
</dbReference>
<comment type="subcellular location">
    <subcellularLocation>
        <location evidence="1">Cell outer membrane</location>
    </subcellularLocation>
</comment>
<dbReference type="InterPro" id="IPR012944">
    <property type="entry name" value="SusD_RagB_dom"/>
</dbReference>
<gene>
    <name evidence="8" type="ORF">DF182_00060</name>
</gene>
<evidence type="ECO:0000259" key="6">
    <source>
        <dbReference type="Pfam" id="PF07980"/>
    </source>
</evidence>
<comment type="similarity">
    <text evidence="2">Belongs to the SusD family.</text>
</comment>
<keyword evidence="3" id="KW-0732">Signal</keyword>
<evidence type="ECO:0000259" key="7">
    <source>
        <dbReference type="Pfam" id="PF14322"/>
    </source>
</evidence>
<dbReference type="InterPro" id="IPR033985">
    <property type="entry name" value="SusD-like_N"/>
</dbReference>
<reference evidence="8 9" key="1">
    <citation type="submission" date="2018-05" db="EMBL/GenBank/DDBJ databases">
        <title>Chitinophaga sp. K3CV102501T nov., isolated from isolated from a monsoon evergreen broad-leaved forest soil.</title>
        <authorList>
            <person name="Lv Y."/>
        </authorList>
    </citation>
    <scope>NUCLEOTIDE SEQUENCE [LARGE SCALE GENOMIC DNA]</scope>
    <source>
        <strain evidence="8 9">GDMCC 1.1325</strain>
    </source>
</reference>
<protein>
    <recommendedName>
        <fullName evidence="10">RagB/SusD family nutrient uptake outer membrane protein</fullName>
    </recommendedName>
</protein>
<keyword evidence="4" id="KW-0472">Membrane</keyword>
<evidence type="ECO:0000256" key="2">
    <source>
        <dbReference type="ARBA" id="ARBA00006275"/>
    </source>
</evidence>
<name>A0A365XXK3_9BACT</name>
<proteinExistence type="inferred from homology"/>
<dbReference type="Proteomes" id="UP000253410">
    <property type="component" value="Unassembled WGS sequence"/>
</dbReference>